<feature type="transmembrane region" description="Helical" evidence="13">
    <location>
        <begin position="233"/>
        <end position="258"/>
    </location>
</feature>
<dbReference type="EMBL" id="QNRX01000009">
    <property type="protein sequence ID" value="RBP63796.1"/>
    <property type="molecule type" value="Genomic_DNA"/>
</dbReference>
<protein>
    <recommendedName>
        <fullName evidence="4">Probable multidrug resistance protein NorM</fullName>
    </recommendedName>
    <alternativeName>
        <fullName evidence="12">Multidrug-efflux transporter</fullName>
    </alternativeName>
</protein>
<keyword evidence="6" id="KW-0050">Antiport</keyword>
<reference evidence="14 15" key="1">
    <citation type="submission" date="2018-06" db="EMBL/GenBank/DDBJ databases">
        <title>Genomic Encyclopedia of Type Strains, Phase IV (KMG-IV): sequencing the most valuable type-strain genomes for metagenomic binning, comparative biology and taxonomic classification.</title>
        <authorList>
            <person name="Goeker M."/>
        </authorList>
    </citation>
    <scope>NUCLEOTIDE SEQUENCE [LARGE SCALE GENOMIC DNA]</scope>
    <source>
        <strain evidence="14 15">DSM 22112</strain>
    </source>
</reference>
<evidence type="ECO:0000313" key="14">
    <source>
        <dbReference type="EMBL" id="RBP63796.1"/>
    </source>
</evidence>
<accession>A0A366I5W3</accession>
<keyword evidence="7" id="KW-1003">Cell membrane</keyword>
<gene>
    <name evidence="14" type="ORF">DES36_10912</name>
</gene>
<comment type="caution">
    <text evidence="14">The sequence shown here is derived from an EMBL/GenBank/DDBJ whole genome shotgun (WGS) entry which is preliminary data.</text>
</comment>
<feature type="transmembrane region" description="Helical" evidence="13">
    <location>
        <begin position="135"/>
        <end position="156"/>
    </location>
</feature>
<dbReference type="OrthoDB" id="9776324at2"/>
<dbReference type="NCBIfam" id="TIGR00797">
    <property type="entry name" value="matE"/>
    <property type="match status" value="1"/>
</dbReference>
<feature type="transmembrane region" description="Helical" evidence="13">
    <location>
        <begin position="191"/>
        <end position="212"/>
    </location>
</feature>
<evidence type="ECO:0000256" key="8">
    <source>
        <dbReference type="ARBA" id="ARBA00022692"/>
    </source>
</evidence>
<evidence type="ECO:0000256" key="12">
    <source>
        <dbReference type="ARBA" id="ARBA00031636"/>
    </source>
</evidence>
<dbReference type="PANTHER" id="PTHR43298:SF2">
    <property type="entry name" value="FMN_FAD EXPORTER YEEO-RELATED"/>
    <property type="match status" value="1"/>
</dbReference>
<dbReference type="GO" id="GO:0042910">
    <property type="term" value="F:xenobiotic transmembrane transporter activity"/>
    <property type="evidence" value="ECO:0007669"/>
    <property type="project" value="InterPro"/>
</dbReference>
<proteinExistence type="inferred from homology"/>
<keyword evidence="10" id="KW-0406">Ion transport</keyword>
<feature type="transmembrane region" description="Helical" evidence="13">
    <location>
        <begin position="55"/>
        <end position="76"/>
    </location>
</feature>
<keyword evidence="15" id="KW-1185">Reference proteome</keyword>
<dbReference type="GO" id="GO:0005886">
    <property type="term" value="C:plasma membrane"/>
    <property type="evidence" value="ECO:0007669"/>
    <property type="project" value="UniProtKB-SubCell"/>
</dbReference>
<dbReference type="Pfam" id="PF01554">
    <property type="entry name" value="MatE"/>
    <property type="match status" value="2"/>
</dbReference>
<keyword evidence="8 13" id="KW-0812">Transmembrane</keyword>
<dbReference type="AlphaFoldDB" id="A0A366I5W3"/>
<dbReference type="RefSeq" id="WP_113920674.1">
    <property type="nucleotide sequence ID" value="NZ_QNRX01000009.1"/>
</dbReference>
<evidence type="ECO:0000256" key="3">
    <source>
        <dbReference type="ARBA" id="ARBA00010199"/>
    </source>
</evidence>
<comment type="subcellular location">
    <subcellularLocation>
        <location evidence="2">Cell membrane</location>
        <topology evidence="2">Multi-pass membrane protein</topology>
    </subcellularLocation>
</comment>
<evidence type="ECO:0000256" key="6">
    <source>
        <dbReference type="ARBA" id="ARBA00022449"/>
    </source>
</evidence>
<dbReference type="PIRSF" id="PIRSF006603">
    <property type="entry name" value="DinF"/>
    <property type="match status" value="1"/>
</dbReference>
<feature type="transmembrane region" description="Helical" evidence="13">
    <location>
        <begin position="318"/>
        <end position="340"/>
    </location>
</feature>
<comment type="similarity">
    <text evidence="3">Belongs to the multi antimicrobial extrusion (MATE) (TC 2.A.66.1) family.</text>
</comment>
<evidence type="ECO:0000256" key="1">
    <source>
        <dbReference type="ARBA" id="ARBA00003408"/>
    </source>
</evidence>
<dbReference type="PANTHER" id="PTHR43298">
    <property type="entry name" value="MULTIDRUG RESISTANCE PROTEIN NORM-RELATED"/>
    <property type="match status" value="1"/>
</dbReference>
<evidence type="ECO:0000256" key="11">
    <source>
        <dbReference type="ARBA" id="ARBA00023136"/>
    </source>
</evidence>
<evidence type="ECO:0000313" key="15">
    <source>
        <dbReference type="Proteomes" id="UP000253490"/>
    </source>
</evidence>
<evidence type="ECO:0000256" key="5">
    <source>
        <dbReference type="ARBA" id="ARBA00022448"/>
    </source>
</evidence>
<dbReference type="GO" id="GO:0015297">
    <property type="term" value="F:antiporter activity"/>
    <property type="evidence" value="ECO:0007669"/>
    <property type="project" value="UniProtKB-KW"/>
</dbReference>
<dbReference type="Proteomes" id="UP000253490">
    <property type="component" value="Unassembled WGS sequence"/>
</dbReference>
<evidence type="ECO:0000256" key="7">
    <source>
        <dbReference type="ARBA" id="ARBA00022475"/>
    </source>
</evidence>
<sequence>MKYIDLTEGKVTNVLTKLALPIMGSSLLQFTYNLYDMLLVGGLGSDAVASIGSASFYIGLGYSINALVVIGTGIKVSHALGEKDAIKVRQYINTGLAINLVLALLYGIILVLAGNLLVGFLNISNPIVEDYAYKYLALHAIILFFNFFNTLFIRLLSSYGNNQLSLKISVIGVIVNGIFDPLFIYGLKLGVVGAALGTLVANGVMFVLFLVYSNGIFKFEPKYGVVSNKAKKILVLGLPNASQRVLFTLINILLARIIASFGSDAIAAQKIGLQIESVTYMVTGGLSGAMAAFTGQNYGAKKYDRILEGYRSASKLSIFYASFMTLLFLFFNRPIIRLFIREVNTISITSSYLMILAFSQVFSAIEYTSNGYFTGLGKPKISSSISILFTSLRIPMAYFLVGYFGLSGVWMSISLSSIFKGITAYTVYRITRKKLKPET</sequence>
<dbReference type="CDD" id="cd13140">
    <property type="entry name" value="MATE_like_1"/>
    <property type="match status" value="1"/>
</dbReference>
<keyword evidence="11 13" id="KW-0472">Membrane</keyword>
<dbReference type="InterPro" id="IPR050222">
    <property type="entry name" value="MATE_MdtK"/>
</dbReference>
<name>A0A366I5W3_9FIRM</name>
<feature type="transmembrane region" description="Helical" evidence="13">
    <location>
        <begin position="12"/>
        <end position="35"/>
    </location>
</feature>
<comment type="function">
    <text evidence="1">Multidrug efflux pump.</text>
</comment>
<keyword evidence="9 13" id="KW-1133">Transmembrane helix</keyword>
<evidence type="ECO:0000256" key="9">
    <source>
        <dbReference type="ARBA" id="ARBA00022989"/>
    </source>
</evidence>
<evidence type="ECO:0000256" key="4">
    <source>
        <dbReference type="ARBA" id="ARBA00020268"/>
    </source>
</evidence>
<evidence type="ECO:0000256" key="10">
    <source>
        <dbReference type="ARBA" id="ARBA00023065"/>
    </source>
</evidence>
<feature type="transmembrane region" description="Helical" evidence="13">
    <location>
        <begin position="352"/>
        <end position="373"/>
    </location>
</feature>
<evidence type="ECO:0000256" key="13">
    <source>
        <dbReference type="SAM" id="Phobius"/>
    </source>
</evidence>
<keyword evidence="5" id="KW-0813">Transport</keyword>
<dbReference type="InterPro" id="IPR002528">
    <property type="entry name" value="MATE_fam"/>
</dbReference>
<feature type="transmembrane region" description="Helical" evidence="13">
    <location>
        <begin position="96"/>
        <end position="123"/>
    </location>
</feature>
<dbReference type="GO" id="GO:0006811">
    <property type="term" value="P:monoatomic ion transport"/>
    <property type="evidence" value="ECO:0007669"/>
    <property type="project" value="UniProtKB-KW"/>
</dbReference>
<evidence type="ECO:0000256" key="2">
    <source>
        <dbReference type="ARBA" id="ARBA00004651"/>
    </source>
</evidence>
<feature type="transmembrane region" description="Helical" evidence="13">
    <location>
        <begin position="168"/>
        <end position="185"/>
    </location>
</feature>
<organism evidence="14 15">
    <name type="scientific">Alkalibaculum bacchi</name>
    <dbReference type="NCBI Taxonomy" id="645887"/>
    <lineage>
        <taxon>Bacteria</taxon>
        <taxon>Bacillati</taxon>
        <taxon>Bacillota</taxon>
        <taxon>Clostridia</taxon>
        <taxon>Eubacteriales</taxon>
        <taxon>Eubacteriaceae</taxon>
        <taxon>Alkalibaculum</taxon>
    </lineage>
</organism>
<dbReference type="InterPro" id="IPR048279">
    <property type="entry name" value="MdtK-like"/>
</dbReference>